<name>A0ABM1C3S9_LIMPO</name>
<dbReference type="SMART" id="SM00494">
    <property type="entry name" value="ChtBD2"/>
    <property type="match status" value="1"/>
</dbReference>
<dbReference type="Pfam" id="PF01607">
    <property type="entry name" value="CBM_14"/>
    <property type="match status" value="1"/>
</dbReference>
<dbReference type="RefSeq" id="XP_013793659.1">
    <property type="nucleotide sequence ID" value="XM_013938205.1"/>
</dbReference>
<evidence type="ECO:0000313" key="3">
    <source>
        <dbReference type="RefSeq" id="XP_013793659.1"/>
    </source>
</evidence>
<dbReference type="InterPro" id="IPR036508">
    <property type="entry name" value="Chitin-bd_dom_sf"/>
</dbReference>
<dbReference type="InterPro" id="IPR052976">
    <property type="entry name" value="Scoloptoxin-like"/>
</dbReference>
<dbReference type="PANTHER" id="PTHR22933:SF43">
    <property type="entry name" value="LP10131P"/>
    <property type="match status" value="1"/>
</dbReference>
<reference evidence="3" key="1">
    <citation type="submission" date="2025-08" db="UniProtKB">
        <authorList>
            <consortium name="RefSeq"/>
        </authorList>
    </citation>
    <scope>IDENTIFICATION</scope>
    <source>
        <tissue evidence="3">Muscle</tissue>
    </source>
</reference>
<proteinExistence type="predicted"/>
<dbReference type="GeneID" id="106477663"/>
<sequence>MATSEPPSPDHEAERTTFELPEQAKIIVGSINTDFSCDGRHSGYYADTDNNCQVFHICYSRTLADGTQLAERQSFVCGNQTIFNQLSLTCAFPADAVPCTDASDFYYINENIGVKDAPFSTDDDITKGAKVINTQ</sequence>
<organism evidence="2 3">
    <name type="scientific">Limulus polyphemus</name>
    <name type="common">Atlantic horseshoe crab</name>
    <dbReference type="NCBI Taxonomy" id="6850"/>
    <lineage>
        <taxon>Eukaryota</taxon>
        <taxon>Metazoa</taxon>
        <taxon>Ecdysozoa</taxon>
        <taxon>Arthropoda</taxon>
        <taxon>Chelicerata</taxon>
        <taxon>Merostomata</taxon>
        <taxon>Xiphosura</taxon>
        <taxon>Limulidae</taxon>
        <taxon>Limulus</taxon>
    </lineage>
</organism>
<feature type="domain" description="Chitin-binding type-2" evidence="1">
    <location>
        <begin position="34"/>
        <end position="101"/>
    </location>
</feature>
<evidence type="ECO:0000259" key="1">
    <source>
        <dbReference type="PROSITE" id="PS50940"/>
    </source>
</evidence>
<dbReference type="PANTHER" id="PTHR22933">
    <property type="entry name" value="FI18007P1-RELATED"/>
    <property type="match status" value="1"/>
</dbReference>
<keyword evidence="2" id="KW-1185">Reference proteome</keyword>
<gene>
    <name evidence="3" type="primary">LOC106477663</name>
</gene>
<dbReference type="InterPro" id="IPR002557">
    <property type="entry name" value="Chitin-bd_dom"/>
</dbReference>
<dbReference type="Gene3D" id="2.170.140.10">
    <property type="entry name" value="Chitin binding domain"/>
    <property type="match status" value="1"/>
</dbReference>
<dbReference type="Proteomes" id="UP000694941">
    <property type="component" value="Unplaced"/>
</dbReference>
<evidence type="ECO:0000313" key="2">
    <source>
        <dbReference type="Proteomes" id="UP000694941"/>
    </source>
</evidence>
<protein>
    <submittedName>
        <fullName evidence="3">Uncharacterized protein LOC106477663</fullName>
    </submittedName>
</protein>
<dbReference type="PROSITE" id="PS50940">
    <property type="entry name" value="CHIT_BIND_II"/>
    <property type="match status" value="1"/>
</dbReference>
<accession>A0ABM1C3S9</accession>
<dbReference type="SUPFAM" id="SSF57625">
    <property type="entry name" value="Invertebrate chitin-binding proteins"/>
    <property type="match status" value="1"/>
</dbReference>